<dbReference type="PANTHER" id="PTHR14091:SF0">
    <property type="entry name" value="PERIODIC TRYPTOPHAN PROTEIN 1 HOMOLOG"/>
    <property type="match status" value="1"/>
</dbReference>
<proteinExistence type="predicted"/>
<evidence type="ECO:0000256" key="2">
    <source>
        <dbReference type="ARBA" id="ARBA00022574"/>
    </source>
</evidence>
<organism evidence="6 7">
    <name type="scientific">Penicillium capsulatum</name>
    <dbReference type="NCBI Taxonomy" id="69766"/>
    <lineage>
        <taxon>Eukaryota</taxon>
        <taxon>Fungi</taxon>
        <taxon>Dikarya</taxon>
        <taxon>Ascomycota</taxon>
        <taxon>Pezizomycotina</taxon>
        <taxon>Eurotiomycetes</taxon>
        <taxon>Eurotiomycetidae</taxon>
        <taxon>Eurotiales</taxon>
        <taxon>Aspergillaceae</taxon>
        <taxon>Penicillium</taxon>
    </lineage>
</organism>
<dbReference type="PROSITE" id="PS50082">
    <property type="entry name" value="WD_REPEATS_2"/>
    <property type="match status" value="2"/>
</dbReference>
<dbReference type="GO" id="GO:0005634">
    <property type="term" value="C:nucleus"/>
    <property type="evidence" value="ECO:0007669"/>
    <property type="project" value="TreeGrafter"/>
</dbReference>
<dbReference type="FunFam" id="2.130.10.10:FF:000457">
    <property type="entry name" value="rRNA processing protein Pwp1"/>
    <property type="match status" value="1"/>
</dbReference>
<feature type="repeat" description="WD" evidence="4">
    <location>
        <begin position="266"/>
        <end position="308"/>
    </location>
</feature>
<evidence type="ECO:0008006" key="8">
    <source>
        <dbReference type="Google" id="ProtNLM"/>
    </source>
</evidence>
<keyword evidence="7" id="KW-1185">Reference proteome</keyword>
<evidence type="ECO:0000256" key="3">
    <source>
        <dbReference type="ARBA" id="ARBA00022737"/>
    </source>
</evidence>
<evidence type="ECO:0000313" key="6">
    <source>
        <dbReference type="EMBL" id="KAJ5155300.1"/>
    </source>
</evidence>
<dbReference type="SUPFAM" id="SSF50978">
    <property type="entry name" value="WD40 repeat-like"/>
    <property type="match status" value="1"/>
</dbReference>
<dbReference type="InterPro" id="IPR015943">
    <property type="entry name" value="WD40/YVTN_repeat-like_dom_sf"/>
</dbReference>
<dbReference type="Pfam" id="PF00400">
    <property type="entry name" value="WD40"/>
    <property type="match status" value="3"/>
</dbReference>
<dbReference type="Gene3D" id="2.130.10.10">
    <property type="entry name" value="YVTN repeat-like/Quinoprotein amine dehydrogenase"/>
    <property type="match status" value="2"/>
</dbReference>
<dbReference type="PANTHER" id="PTHR14091">
    <property type="entry name" value="PERIODIC TRYPTOPHAN PROTEIN 1"/>
    <property type="match status" value="1"/>
</dbReference>
<dbReference type="InterPro" id="IPR019775">
    <property type="entry name" value="WD40_repeat_CS"/>
</dbReference>
<evidence type="ECO:0000313" key="7">
    <source>
        <dbReference type="Proteomes" id="UP001146351"/>
    </source>
</evidence>
<comment type="caution">
    <text evidence="6">The sequence shown here is derived from an EMBL/GenBank/DDBJ whole genome shotgun (WGS) entry which is preliminary data.</text>
</comment>
<dbReference type="AlphaFoldDB" id="A0A9W9HRY8"/>
<evidence type="ECO:0000256" key="4">
    <source>
        <dbReference type="PROSITE-ProRule" id="PRU00221"/>
    </source>
</evidence>
<keyword evidence="1" id="KW-0597">Phosphoprotein</keyword>
<dbReference type="InterPro" id="IPR001680">
    <property type="entry name" value="WD40_rpt"/>
</dbReference>
<feature type="region of interest" description="Disordered" evidence="5">
    <location>
        <begin position="503"/>
        <end position="545"/>
    </location>
</feature>
<dbReference type="InterPro" id="IPR020472">
    <property type="entry name" value="WD40_PAC1"/>
</dbReference>
<gene>
    <name evidence="6" type="ORF">N7492_008103</name>
</gene>
<feature type="compositionally biased region" description="Acidic residues" evidence="5">
    <location>
        <begin position="59"/>
        <end position="78"/>
    </location>
</feature>
<dbReference type="PROSITE" id="PS50294">
    <property type="entry name" value="WD_REPEATS_REGION"/>
    <property type="match status" value="2"/>
</dbReference>
<sequence length="545" mass="60480">MSSMITTTAWVRRGVAAQFPTKYEIDEEEMGRISKLARTQLEEAQDGLSAAQGGKAGEDGEDAFMDEDDKADDAMDEDEKTKEGTDSKNDDDVLKEFDLDHYDSDEKDEDGEKITMFGNVQSLAYHQPNEADPYLVMPEEEDDEEREELQIMPTDNLLLAGKVEDEVAHLEVYVYEDHADNLYVHHDIMLPGIPLCLEWLDMPVGKNTEGRNQGNFVAVGTMEPDIEIWDLDIVDCMYPNAILGQGGQDSSDAKKSKKKKKSKANDEYHIDSILALAANREHRNLLASASADRTVKLWDLNTTSCAKSYSHHTDKVCSLDWHPKEATVLLSGSYDRTVVAADMRAPDTKARWGVDSDVENVRWDPHDPNYFFVTTDGGMVYRYDIRNVPASLSESKPVWSLQAHDASVSAFDINRAIPGFLVTGSMDKEVKLWDIENDKPNMVVSRKLDVGKVFAANFAPDAEVGFRLAVAGSKGTVQIWDASTNGAVRRAFVSRMPDLVGDVPERTIGINPDDEKSDDEGEEATDAGAEGDAGGRDGWESMDED</sequence>
<dbReference type="OrthoDB" id="270624at2759"/>
<dbReference type="PRINTS" id="PR00320">
    <property type="entry name" value="GPROTEINBRPT"/>
</dbReference>
<dbReference type="EMBL" id="JAPQKO010000006">
    <property type="protein sequence ID" value="KAJ5155300.1"/>
    <property type="molecule type" value="Genomic_DNA"/>
</dbReference>
<dbReference type="InterPro" id="IPR044285">
    <property type="entry name" value="PWP1"/>
</dbReference>
<keyword evidence="2 4" id="KW-0853">WD repeat</keyword>
<name>A0A9W9HRY8_9EURO</name>
<dbReference type="Proteomes" id="UP001146351">
    <property type="component" value="Unassembled WGS sequence"/>
</dbReference>
<reference evidence="6" key="1">
    <citation type="submission" date="2022-11" db="EMBL/GenBank/DDBJ databases">
        <authorList>
            <person name="Petersen C."/>
        </authorList>
    </citation>
    <scope>NUCLEOTIDE SEQUENCE</scope>
    <source>
        <strain evidence="6">IBT 21917</strain>
    </source>
</reference>
<keyword evidence="3" id="KW-0677">Repeat</keyword>
<evidence type="ECO:0000256" key="5">
    <source>
        <dbReference type="SAM" id="MobiDB-lite"/>
    </source>
</evidence>
<reference evidence="6" key="2">
    <citation type="journal article" date="2023" name="IMA Fungus">
        <title>Comparative genomic study of the Penicillium genus elucidates a diverse pangenome and 15 lateral gene transfer events.</title>
        <authorList>
            <person name="Petersen C."/>
            <person name="Sorensen T."/>
            <person name="Nielsen M.R."/>
            <person name="Sondergaard T.E."/>
            <person name="Sorensen J.L."/>
            <person name="Fitzpatrick D.A."/>
            <person name="Frisvad J.C."/>
            <person name="Nielsen K.L."/>
        </authorList>
    </citation>
    <scope>NUCLEOTIDE SEQUENCE</scope>
    <source>
        <strain evidence="6">IBT 21917</strain>
    </source>
</reference>
<protein>
    <recommendedName>
        <fullName evidence="8">rRNA processing protein Pwp1</fullName>
    </recommendedName>
</protein>
<dbReference type="PROSITE" id="PS00678">
    <property type="entry name" value="WD_REPEATS_1"/>
    <property type="match status" value="2"/>
</dbReference>
<dbReference type="InterPro" id="IPR036322">
    <property type="entry name" value="WD40_repeat_dom_sf"/>
</dbReference>
<evidence type="ECO:0000256" key="1">
    <source>
        <dbReference type="ARBA" id="ARBA00022553"/>
    </source>
</evidence>
<feature type="compositionally biased region" description="Basic and acidic residues" evidence="5">
    <location>
        <begin position="79"/>
        <end position="94"/>
    </location>
</feature>
<dbReference type="SMART" id="SM00320">
    <property type="entry name" value="WD40"/>
    <property type="match status" value="5"/>
</dbReference>
<accession>A0A9W9HRY8</accession>
<feature type="repeat" description="WD" evidence="4">
    <location>
        <begin position="401"/>
        <end position="443"/>
    </location>
</feature>
<feature type="region of interest" description="Disordered" evidence="5">
    <location>
        <begin position="43"/>
        <end position="94"/>
    </location>
</feature>
<feature type="compositionally biased region" description="Acidic residues" evidence="5">
    <location>
        <begin position="515"/>
        <end position="525"/>
    </location>
</feature>
<dbReference type="GO" id="GO:0006364">
    <property type="term" value="P:rRNA processing"/>
    <property type="evidence" value="ECO:0007669"/>
    <property type="project" value="InterPro"/>
</dbReference>